<sequence length="53" mass="6009">MYRQARTIGYSSCSNSRAMLAGGRRSKSAWKRFAFQNCSGCWWRSIGSANIQN</sequence>
<dbReference type="AlphaFoldDB" id="A0A0A9E015"/>
<evidence type="ECO:0000313" key="1">
    <source>
        <dbReference type="EMBL" id="JAD89337.1"/>
    </source>
</evidence>
<accession>A0A0A9E015</accession>
<reference evidence="1" key="1">
    <citation type="submission" date="2014-09" db="EMBL/GenBank/DDBJ databases">
        <authorList>
            <person name="Magalhaes I.L.F."/>
            <person name="Oliveira U."/>
            <person name="Santos F.R."/>
            <person name="Vidigal T.H.D.A."/>
            <person name="Brescovit A.D."/>
            <person name="Santos A.J."/>
        </authorList>
    </citation>
    <scope>NUCLEOTIDE SEQUENCE</scope>
    <source>
        <tissue evidence="1">Shoot tissue taken approximately 20 cm above the soil surface</tissue>
    </source>
</reference>
<dbReference type="EMBL" id="GBRH01208558">
    <property type="protein sequence ID" value="JAD89337.1"/>
    <property type="molecule type" value="Transcribed_RNA"/>
</dbReference>
<protein>
    <submittedName>
        <fullName evidence="1">Uncharacterized protein</fullName>
    </submittedName>
</protein>
<organism evidence="1">
    <name type="scientific">Arundo donax</name>
    <name type="common">Giant reed</name>
    <name type="synonym">Donax arundinaceus</name>
    <dbReference type="NCBI Taxonomy" id="35708"/>
    <lineage>
        <taxon>Eukaryota</taxon>
        <taxon>Viridiplantae</taxon>
        <taxon>Streptophyta</taxon>
        <taxon>Embryophyta</taxon>
        <taxon>Tracheophyta</taxon>
        <taxon>Spermatophyta</taxon>
        <taxon>Magnoliopsida</taxon>
        <taxon>Liliopsida</taxon>
        <taxon>Poales</taxon>
        <taxon>Poaceae</taxon>
        <taxon>PACMAD clade</taxon>
        <taxon>Arundinoideae</taxon>
        <taxon>Arundineae</taxon>
        <taxon>Arundo</taxon>
    </lineage>
</organism>
<reference evidence="1" key="2">
    <citation type="journal article" date="2015" name="Data Brief">
        <title>Shoot transcriptome of the giant reed, Arundo donax.</title>
        <authorList>
            <person name="Barrero R.A."/>
            <person name="Guerrero F.D."/>
            <person name="Moolhuijzen P."/>
            <person name="Goolsby J.A."/>
            <person name="Tidwell J."/>
            <person name="Bellgard S.E."/>
            <person name="Bellgard M.I."/>
        </authorList>
    </citation>
    <scope>NUCLEOTIDE SEQUENCE</scope>
    <source>
        <tissue evidence="1">Shoot tissue taken approximately 20 cm above the soil surface</tissue>
    </source>
</reference>
<proteinExistence type="predicted"/>
<name>A0A0A9E015_ARUDO</name>